<name>A0AAN4Z4M3_9BILA</name>
<proteinExistence type="predicted"/>
<organism evidence="1 2">
    <name type="scientific">Pristionchus mayeri</name>
    <dbReference type="NCBI Taxonomy" id="1317129"/>
    <lineage>
        <taxon>Eukaryota</taxon>
        <taxon>Metazoa</taxon>
        <taxon>Ecdysozoa</taxon>
        <taxon>Nematoda</taxon>
        <taxon>Chromadorea</taxon>
        <taxon>Rhabditida</taxon>
        <taxon>Rhabditina</taxon>
        <taxon>Diplogasteromorpha</taxon>
        <taxon>Diplogasteroidea</taxon>
        <taxon>Neodiplogasteridae</taxon>
        <taxon>Pristionchus</taxon>
    </lineage>
</organism>
<evidence type="ECO:0000313" key="1">
    <source>
        <dbReference type="EMBL" id="GMR31272.1"/>
    </source>
</evidence>
<dbReference type="AlphaFoldDB" id="A0AAN4Z4M3"/>
<protein>
    <submittedName>
        <fullName evidence="1">Uncharacterized protein</fullName>
    </submittedName>
</protein>
<keyword evidence="2" id="KW-1185">Reference proteome</keyword>
<dbReference type="Proteomes" id="UP001328107">
    <property type="component" value="Unassembled WGS sequence"/>
</dbReference>
<comment type="caution">
    <text evidence="1">The sequence shown here is derived from an EMBL/GenBank/DDBJ whole genome shotgun (WGS) entry which is preliminary data.</text>
</comment>
<sequence>SIASRTIVEFLFAFPGQEHPEVPDPAAFFNLLACSHVSIQDWHSYDGDAIVLFCGLPHSFWEVFINEKLKSGSIEYFKVTRVNEDDEEIIEKITEAPITLPDWIDALEWVKVGAK</sequence>
<feature type="non-terminal residue" evidence="1">
    <location>
        <position position="1"/>
    </location>
</feature>
<dbReference type="EMBL" id="BTRK01000001">
    <property type="protein sequence ID" value="GMR31272.1"/>
    <property type="molecule type" value="Genomic_DNA"/>
</dbReference>
<gene>
    <name evidence="1" type="ORF">PMAYCL1PPCAC_01467</name>
</gene>
<accession>A0AAN4Z4M3</accession>
<reference evidence="2" key="1">
    <citation type="submission" date="2022-10" db="EMBL/GenBank/DDBJ databases">
        <title>Genome assembly of Pristionchus species.</title>
        <authorList>
            <person name="Yoshida K."/>
            <person name="Sommer R.J."/>
        </authorList>
    </citation>
    <scope>NUCLEOTIDE SEQUENCE [LARGE SCALE GENOMIC DNA]</scope>
    <source>
        <strain evidence="2">RS5460</strain>
    </source>
</reference>
<evidence type="ECO:0000313" key="2">
    <source>
        <dbReference type="Proteomes" id="UP001328107"/>
    </source>
</evidence>